<dbReference type="EMBL" id="QMEB01000038">
    <property type="protein sequence ID" value="NMG19261.1"/>
    <property type="molecule type" value="Genomic_DNA"/>
</dbReference>
<dbReference type="RefSeq" id="WP_169154533.1">
    <property type="nucleotide sequence ID" value="NZ_CAWPJE010000414.1"/>
</dbReference>
<sequence length="349" mass="39908">MLNSQVNSTDIRLLLSEVIWLELEDFDHAIDNSKLVNSEAQQWQTYLNTLAMIGCEKWLSTRIPQKPISQETNVIEDIYHLEVGDLKICPIAIEHVLDEVINIPKSAIDKSELAVHFYVVVEVLEEEEQVIIRGFLRYDELMNYCSQFNLELRDGYYQVPLSFFDAELNHLLFYYYFSEPLAIPLPVTSAQSSRVSLQKSLDNTRTKLSEWLEGVFEQGWQTIDTLINPEANLALSTRITQRGAKKAKLIDLGVQLGYQTVALLVNITEESDEKFGVLIQVHPTGGERFLPPDLKLSLLSKAGKTLQEVTSRLQDNYIQLKFFKGESGKRFSVELSLGENIKVKEDFEL</sequence>
<protein>
    <recommendedName>
        <fullName evidence="3">DUF1822 family protein</fullName>
    </recommendedName>
</protein>
<organism evidence="1 2">
    <name type="scientific">Brasilonema bromeliae SPC951</name>
    <dbReference type="NCBI Taxonomy" id="385972"/>
    <lineage>
        <taxon>Bacteria</taxon>
        <taxon>Bacillati</taxon>
        <taxon>Cyanobacteriota</taxon>
        <taxon>Cyanophyceae</taxon>
        <taxon>Nostocales</taxon>
        <taxon>Scytonemataceae</taxon>
        <taxon>Brasilonema</taxon>
        <taxon>Bromeliae group (in: Brasilonema)</taxon>
    </lineage>
</organism>
<evidence type="ECO:0008006" key="3">
    <source>
        <dbReference type="Google" id="ProtNLM"/>
    </source>
</evidence>
<comment type="caution">
    <text evidence="1">The sequence shown here is derived from an EMBL/GenBank/DDBJ whole genome shotgun (WGS) entry which is preliminary data.</text>
</comment>
<name>A0ABX1P6C5_9CYAN</name>
<dbReference type="Proteomes" id="UP000718564">
    <property type="component" value="Unassembled WGS sequence"/>
</dbReference>
<keyword evidence="2" id="KW-1185">Reference proteome</keyword>
<gene>
    <name evidence="1" type="ORF">DP116_07260</name>
</gene>
<dbReference type="InterPro" id="IPR014951">
    <property type="entry name" value="DUF1822"/>
</dbReference>
<dbReference type="Pfam" id="PF08852">
    <property type="entry name" value="DUF1822"/>
    <property type="match status" value="1"/>
</dbReference>
<proteinExistence type="predicted"/>
<reference evidence="1 2" key="1">
    <citation type="submission" date="2018-06" db="EMBL/GenBank/DDBJ databases">
        <title>Comparative genomics of Brasilonema spp. strains.</title>
        <authorList>
            <person name="Alvarenga D.O."/>
            <person name="Fiore M.F."/>
            <person name="Varani A.M."/>
        </authorList>
    </citation>
    <scope>NUCLEOTIDE SEQUENCE [LARGE SCALE GENOMIC DNA]</scope>
    <source>
        <strain evidence="1 2">SPC951</strain>
    </source>
</reference>
<accession>A0ABX1P6C5</accession>
<evidence type="ECO:0000313" key="1">
    <source>
        <dbReference type="EMBL" id="NMG19261.1"/>
    </source>
</evidence>
<evidence type="ECO:0000313" key="2">
    <source>
        <dbReference type="Proteomes" id="UP000718564"/>
    </source>
</evidence>